<keyword evidence="5" id="KW-1185">Reference proteome</keyword>
<evidence type="ECO:0000313" key="5">
    <source>
        <dbReference type="Proteomes" id="UP001195483"/>
    </source>
</evidence>
<dbReference type="AlphaFoldDB" id="A0AAE0TKA8"/>
<dbReference type="InterPro" id="IPR025946">
    <property type="entry name" value="CABIT_dom"/>
</dbReference>
<dbReference type="EMBL" id="JAEAOA010002337">
    <property type="protein sequence ID" value="KAK3611816.1"/>
    <property type="molecule type" value="Genomic_DNA"/>
</dbReference>
<protein>
    <recommendedName>
        <fullName evidence="3">CABIT domain-containing protein</fullName>
    </recommendedName>
</protein>
<reference evidence="4" key="1">
    <citation type="journal article" date="2021" name="Genome Biol. Evol.">
        <title>A High-Quality Reference Genome for a Parasitic Bivalve with Doubly Uniparental Inheritance (Bivalvia: Unionida).</title>
        <authorList>
            <person name="Smith C.H."/>
        </authorList>
    </citation>
    <scope>NUCLEOTIDE SEQUENCE</scope>
    <source>
        <strain evidence="4">CHS0354</strain>
    </source>
</reference>
<sequence length="584" mass="65851">MATANASLDSIKWSVETYRLDEVSTHFKLPIMVRVCEGIYGSHESETFSANDVIKLEKEVNLSKVAAHFIFDLNEWRSHLGGSYDQYVSLQENSEILIPLHYKGQLHIVGEESICESVLELSRTKAKYFMVLKNLVIPQSKGSITLQAGLVIEIDRSFPVPCVKGGNKIIMCKYDLNKVPCTVELPMTIKGKFKTLNDDSAYTLQQVLDNFKLPQAVKFVDSDIQEMYCRDIVGGVENMVHFSGMLSLNRLIMQKVLIGYYKRLDTRSAEQTQFFRRPIVVLPLDSFNVKEIEVSVPQMLPEENDIYEFVMANNFLSDRTCDLSSVDGNLYAEFVKSPKVHILNEVFPPLYPKPGALCELPPPVPPRPRKLTQVSAAKRQNSTCTSDCIYDADGYLRAVKTINNATLEDYEDMSNVKPNGMGLPCEKASDNTGYENASLGSPVPVSKGKMLGMTERKPAVDSSSTLSSANEGQQDIYDYPDLSKMDLRSEKRPIAHVSPQTNTCPDLKRSDKNFRDLTVHEVGERLKLCGFEKLVDVCRNQNIDGKFLHGMEEKLLAKSPFCLTEFQIRKFCDMAHKNWIPKLT</sequence>
<reference evidence="4" key="3">
    <citation type="submission" date="2023-05" db="EMBL/GenBank/DDBJ databases">
        <authorList>
            <person name="Smith C.H."/>
        </authorList>
    </citation>
    <scope>NUCLEOTIDE SEQUENCE</scope>
    <source>
        <strain evidence="4">CHS0354</strain>
        <tissue evidence="4">Mantle</tissue>
    </source>
</reference>
<proteinExistence type="inferred from homology"/>
<reference evidence="4" key="2">
    <citation type="journal article" date="2021" name="Genome Biol. Evol.">
        <title>Developing a high-quality reference genome for a parasitic bivalve with doubly uniparental inheritance (Bivalvia: Unionida).</title>
        <authorList>
            <person name="Smith C.H."/>
        </authorList>
    </citation>
    <scope>NUCLEOTIDE SEQUENCE</scope>
    <source>
        <strain evidence="4">CHS0354</strain>
        <tissue evidence="4">Mantle</tissue>
    </source>
</reference>
<comment type="similarity">
    <text evidence="1">Belongs to the GAREM family.</text>
</comment>
<evidence type="ECO:0000256" key="2">
    <source>
        <dbReference type="ARBA" id="ARBA00022553"/>
    </source>
</evidence>
<dbReference type="PANTHER" id="PTHR14454">
    <property type="entry name" value="GRB2-ASSOCIATED AND REGULATOR OF MAPK PROTEIN FAMILY MEMBER"/>
    <property type="match status" value="1"/>
</dbReference>
<dbReference type="Pfam" id="PF12736">
    <property type="entry name" value="CABIT"/>
    <property type="match status" value="1"/>
</dbReference>
<organism evidence="4 5">
    <name type="scientific">Potamilus streckersoni</name>
    <dbReference type="NCBI Taxonomy" id="2493646"/>
    <lineage>
        <taxon>Eukaryota</taxon>
        <taxon>Metazoa</taxon>
        <taxon>Spiralia</taxon>
        <taxon>Lophotrochozoa</taxon>
        <taxon>Mollusca</taxon>
        <taxon>Bivalvia</taxon>
        <taxon>Autobranchia</taxon>
        <taxon>Heteroconchia</taxon>
        <taxon>Palaeoheterodonta</taxon>
        <taxon>Unionida</taxon>
        <taxon>Unionoidea</taxon>
        <taxon>Unionidae</taxon>
        <taxon>Ambleminae</taxon>
        <taxon>Lampsilini</taxon>
        <taxon>Potamilus</taxon>
    </lineage>
</organism>
<accession>A0AAE0TKA8</accession>
<dbReference type="PANTHER" id="PTHR14454:SF11">
    <property type="entry name" value="SERRANO, ISOFORM F"/>
    <property type="match status" value="1"/>
</dbReference>
<gene>
    <name evidence="4" type="ORF">CHS0354_040486</name>
</gene>
<feature type="domain" description="CABIT" evidence="3">
    <location>
        <begin position="29"/>
        <end position="285"/>
    </location>
</feature>
<comment type="caution">
    <text evidence="4">The sequence shown here is derived from an EMBL/GenBank/DDBJ whole genome shotgun (WGS) entry which is preliminary data.</text>
</comment>
<dbReference type="Proteomes" id="UP001195483">
    <property type="component" value="Unassembled WGS sequence"/>
</dbReference>
<evidence type="ECO:0000256" key="1">
    <source>
        <dbReference type="ARBA" id="ARBA00006392"/>
    </source>
</evidence>
<evidence type="ECO:0000259" key="3">
    <source>
        <dbReference type="Pfam" id="PF12736"/>
    </source>
</evidence>
<keyword evidence="2" id="KW-0597">Phosphoprotein</keyword>
<evidence type="ECO:0000313" key="4">
    <source>
        <dbReference type="EMBL" id="KAK3611816.1"/>
    </source>
</evidence>
<dbReference type="InterPro" id="IPR013761">
    <property type="entry name" value="SAM/pointed_sf"/>
</dbReference>
<dbReference type="SUPFAM" id="SSF47769">
    <property type="entry name" value="SAM/Pointed domain"/>
    <property type="match status" value="1"/>
</dbReference>
<name>A0AAE0TKA8_9BIVA</name>
<dbReference type="InterPro" id="IPR052281">
    <property type="entry name" value="GAREM"/>
</dbReference>